<dbReference type="STRING" id="493475.GARC_1115"/>
<dbReference type="RefSeq" id="WP_007617558.1">
    <property type="nucleotide sequence ID" value="NZ_BAEO01000013.1"/>
</dbReference>
<dbReference type="SUPFAM" id="SSF55073">
    <property type="entry name" value="Nucleotide cyclase"/>
    <property type="match status" value="1"/>
</dbReference>
<feature type="transmembrane region" description="Helical" evidence="4">
    <location>
        <begin position="378"/>
        <end position="395"/>
    </location>
</feature>
<dbReference type="SUPFAM" id="SSF48452">
    <property type="entry name" value="TPR-like"/>
    <property type="match status" value="1"/>
</dbReference>
<evidence type="ECO:0000256" key="1">
    <source>
        <dbReference type="ARBA" id="ARBA00001946"/>
    </source>
</evidence>
<keyword evidence="4" id="KW-1133">Transmembrane helix</keyword>
<dbReference type="eggNOG" id="COG2199">
    <property type="taxonomic scope" value="Bacteria"/>
</dbReference>
<dbReference type="PROSITE" id="PS50887">
    <property type="entry name" value="GGDEF"/>
    <property type="match status" value="1"/>
</dbReference>
<reference evidence="7 8" key="1">
    <citation type="journal article" date="2017" name="Antonie Van Leeuwenhoek">
        <title>Rhizobium rhizosphaerae sp. nov., a novel species isolated from rice rhizosphere.</title>
        <authorList>
            <person name="Zhao J.J."/>
            <person name="Zhang J."/>
            <person name="Zhang R.J."/>
            <person name="Zhang C.W."/>
            <person name="Yin H.Q."/>
            <person name="Zhang X.X."/>
        </authorList>
    </citation>
    <scope>NUCLEOTIDE SEQUENCE [LARGE SCALE GENOMIC DNA]</scope>
    <source>
        <strain evidence="7 8">BSs20135</strain>
    </source>
</reference>
<keyword evidence="4" id="KW-0472">Membrane</keyword>
<evidence type="ECO:0000256" key="3">
    <source>
        <dbReference type="ARBA" id="ARBA00034247"/>
    </source>
</evidence>
<dbReference type="CDD" id="cd01949">
    <property type="entry name" value="GGDEF"/>
    <property type="match status" value="1"/>
</dbReference>
<gene>
    <name evidence="7" type="ORF">GARC_1115</name>
</gene>
<feature type="domain" description="GGDEF" evidence="6">
    <location>
        <begin position="438"/>
        <end position="571"/>
    </location>
</feature>
<dbReference type="InterPro" id="IPR043128">
    <property type="entry name" value="Rev_trsase/Diguanyl_cyclase"/>
</dbReference>
<comment type="cofactor">
    <cofactor evidence="1">
        <name>Mg(2+)</name>
        <dbReference type="ChEBI" id="CHEBI:18420"/>
    </cofactor>
</comment>
<dbReference type="PANTHER" id="PTHR45138:SF9">
    <property type="entry name" value="DIGUANYLATE CYCLASE DGCM-RELATED"/>
    <property type="match status" value="1"/>
</dbReference>
<dbReference type="Gene3D" id="1.25.40.10">
    <property type="entry name" value="Tetratricopeptide repeat domain"/>
    <property type="match status" value="1"/>
</dbReference>
<dbReference type="InterPro" id="IPR029787">
    <property type="entry name" value="Nucleotide_cyclase"/>
</dbReference>
<dbReference type="OrthoDB" id="9803824at2"/>
<dbReference type="InterPro" id="IPR011990">
    <property type="entry name" value="TPR-like_helical_dom_sf"/>
</dbReference>
<keyword evidence="4" id="KW-0812">Transmembrane</keyword>
<sequence length="578" mass="65746">MFKLLVLLICVYASAAYGDIDYDHILKQADNLKTSAPKQSNDLLESIDKTQLSKEQKDLYSLIIANNFFTFGKPNKAKKSTLQLLEEAPEISIKIRALTQLITFYITINEWPNAIHTTKSLQQELSLASQLDSTIREQAEFKIFDFYNQIGEYQHAKKLGVELISKATNTKVRCLIETNLLNSHMETTPEQISPGDFYHVQSLCQAIKDPMLDNIVNAYFAKYYLIIKQPSEALEVLNNNLDYVKTTGYQALIASFYELMATAYLAKKDYLHAEKYAKIVLDTQQQHQYDPSITAAYKVMSEVTKQAKNFEQALYYYQAYSNAKQLNLDQENAKLLALQKAEFDDAEKSVKIALLDKENALLKTQALLDSTAAQNKRLALALLSIVLIVFVLWTYKNRRNYLRMQHYAQTDELTGIANRHYFTQQANTAIKYCKRTDQAVSFIMFDLDYFKRINDSYGHKAGDVALKIAVDAVKLACRKNDILGRLGGEEFGILLPGCANHLASFIAEKCRKAIELADFTYSGHDLDVTASFGIADSSNCEYNFEKLFAGADFALYQSKDMGRNRVVQYQKEISNFDI</sequence>
<dbReference type="PANTHER" id="PTHR45138">
    <property type="entry name" value="REGULATORY COMPONENTS OF SENSORY TRANSDUCTION SYSTEM"/>
    <property type="match status" value="1"/>
</dbReference>
<dbReference type="GO" id="GO:0052621">
    <property type="term" value="F:diguanylate cyclase activity"/>
    <property type="evidence" value="ECO:0007669"/>
    <property type="project" value="UniProtKB-EC"/>
</dbReference>
<keyword evidence="8" id="KW-1185">Reference proteome</keyword>
<keyword evidence="5" id="KW-0732">Signal</keyword>
<evidence type="ECO:0000259" key="6">
    <source>
        <dbReference type="PROSITE" id="PS50887"/>
    </source>
</evidence>
<dbReference type="Gene3D" id="3.30.70.270">
    <property type="match status" value="1"/>
</dbReference>
<feature type="signal peptide" evidence="5">
    <location>
        <begin position="1"/>
        <end position="18"/>
    </location>
</feature>
<comment type="caution">
    <text evidence="7">The sequence shown here is derived from an EMBL/GenBank/DDBJ whole genome shotgun (WGS) entry which is preliminary data.</text>
</comment>
<dbReference type="SMART" id="SM00267">
    <property type="entry name" value="GGDEF"/>
    <property type="match status" value="1"/>
</dbReference>
<dbReference type="Pfam" id="PF00990">
    <property type="entry name" value="GGDEF"/>
    <property type="match status" value="1"/>
</dbReference>
<dbReference type="AlphaFoldDB" id="K6Y2B8"/>
<dbReference type="NCBIfam" id="TIGR00254">
    <property type="entry name" value="GGDEF"/>
    <property type="match status" value="1"/>
</dbReference>
<organism evidence="7 8">
    <name type="scientific">Paraglaciecola arctica BSs20135</name>
    <dbReference type="NCBI Taxonomy" id="493475"/>
    <lineage>
        <taxon>Bacteria</taxon>
        <taxon>Pseudomonadati</taxon>
        <taxon>Pseudomonadota</taxon>
        <taxon>Gammaproteobacteria</taxon>
        <taxon>Alteromonadales</taxon>
        <taxon>Alteromonadaceae</taxon>
        <taxon>Paraglaciecola</taxon>
    </lineage>
</organism>
<name>K6Y2B8_9ALTE</name>
<evidence type="ECO:0000256" key="4">
    <source>
        <dbReference type="SAM" id="Phobius"/>
    </source>
</evidence>
<dbReference type="InterPro" id="IPR050469">
    <property type="entry name" value="Diguanylate_Cyclase"/>
</dbReference>
<evidence type="ECO:0000313" key="8">
    <source>
        <dbReference type="Proteomes" id="UP000006327"/>
    </source>
</evidence>
<accession>K6Y2B8</accession>
<dbReference type="FunFam" id="3.30.70.270:FF:000001">
    <property type="entry name" value="Diguanylate cyclase domain protein"/>
    <property type="match status" value="1"/>
</dbReference>
<dbReference type="EC" id="2.7.7.65" evidence="2"/>
<comment type="catalytic activity">
    <reaction evidence="3">
        <text>2 GTP = 3',3'-c-di-GMP + 2 diphosphate</text>
        <dbReference type="Rhea" id="RHEA:24898"/>
        <dbReference type="ChEBI" id="CHEBI:33019"/>
        <dbReference type="ChEBI" id="CHEBI:37565"/>
        <dbReference type="ChEBI" id="CHEBI:58805"/>
        <dbReference type="EC" id="2.7.7.65"/>
    </reaction>
</comment>
<dbReference type="EMBL" id="BAEO01000013">
    <property type="protein sequence ID" value="GAC18096.1"/>
    <property type="molecule type" value="Genomic_DNA"/>
</dbReference>
<evidence type="ECO:0000256" key="2">
    <source>
        <dbReference type="ARBA" id="ARBA00012528"/>
    </source>
</evidence>
<evidence type="ECO:0000256" key="5">
    <source>
        <dbReference type="SAM" id="SignalP"/>
    </source>
</evidence>
<proteinExistence type="predicted"/>
<dbReference type="InterPro" id="IPR000160">
    <property type="entry name" value="GGDEF_dom"/>
</dbReference>
<evidence type="ECO:0000313" key="7">
    <source>
        <dbReference type="EMBL" id="GAC18096.1"/>
    </source>
</evidence>
<feature type="chain" id="PRO_5003900774" description="diguanylate cyclase" evidence="5">
    <location>
        <begin position="19"/>
        <end position="578"/>
    </location>
</feature>
<dbReference type="Proteomes" id="UP000006327">
    <property type="component" value="Unassembled WGS sequence"/>
</dbReference>
<protein>
    <recommendedName>
        <fullName evidence="2">diguanylate cyclase</fullName>
        <ecNumber evidence="2">2.7.7.65</ecNumber>
    </recommendedName>
</protein>